<feature type="transmembrane region" description="Helical" evidence="1">
    <location>
        <begin position="74"/>
        <end position="92"/>
    </location>
</feature>
<dbReference type="KEGG" id="aviv:LF296_03175"/>
<reference evidence="2" key="2">
    <citation type="submission" date="2023-02" db="EMBL/GenBank/DDBJ databases">
        <authorList>
            <person name="Huang Y."/>
            <person name="Zhang Y."/>
            <person name="Zhang T."/>
            <person name="Wang J."/>
        </authorList>
    </citation>
    <scope>NUCLEOTIDE SEQUENCE</scope>
    <source>
        <strain evidence="2">KJ-1</strain>
    </source>
</reference>
<reference evidence="2" key="1">
    <citation type="journal article" date="2022" name="Front Environ Sci">
        <title>Complete genome sequence analysis of a novel alkane-degrading bacterial strain, Acinetobacter vivianii KJ-1, and its diesel degradation ability.</title>
        <authorList>
            <person name="Zhang Y."/>
            <person name="Song F."/>
            <person name="Wang J."/>
            <person name="Zhao Q."/>
            <person name="Zheng L."/>
            <person name="Wang Z."/>
            <person name="Zhang X."/>
            <person name="Gao Y."/>
            <person name="Chen G."/>
            <person name="Huang Y."/>
        </authorList>
    </citation>
    <scope>NUCLEOTIDE SEQUENCE</scope>
    <source>
        <strain evidence="2">KJ-1</strain>
    </source>
</reference>
<keyword evidence="1" id="KW-0472">Membrane</keyword>
<dbReference type="EMBL" id="CP085083">
    <property type="protein sequence ID" value="WDZ51813.1"/>
    <property type="molecule type" value="Genomic_DNA"/>
</dbReference>
<dbReference type="AlphaFoldDB" id="A0AAJ6NK69"/>
<gene>
    <name evidence="2" type="ORF">LF296_03175</name>
</gene>
<sequence length="112" mass="12127">MDQDNRILFLFQVLLLLGLAASVLVGIISVLHGIVTFATVHKGFGLITFIGGLILLPIVKNALRTELKLGMTDLYLNLGAILLIIFGLVSSVEEKANQQSKQLENIAAAREL</sequence>
<keyword evidence="1" id="KW-1133">Transmembrane helix</keyword>
<organism evidence="2 3">
    <name type="scientific">Acinetobacter vivianii</name>
    <dbReference type="NCBI Taxonomy" id="1776742"/>
    <lineage>
        <taxon>Bacteria</taxon>
        <taxon>Pseudomonadati</taxon>
        <taxon>Pseudomonadota</taxon>
        <taxon>Gammaproteobacteria</taxon>
        <taxon>Moraxellales</taxon>
        <taxon>Moraxellaceae</taxon>
        <taxon>Acinetobacter</taxon>
    </lineage>
</organism>
<evidence type="ECO:0000256" key="1">
    <source>
        <dbReference type="SAM" id="Phobius"/>
    </source>
</evidence>
<accession>A0AAJ6NK69</accession>
<dbReference type="RefSeq" id="WP_272655481.1">
    <property type="nucleotide sequence ID" value="NZ_CP085083.1"/>
</dbReference>
<dbReference type="Proteomes" id="UP001199528">
    <property type="component" value="Chromosome"/>
</dbReference>
<keyword evidence="1" id="KW-0812">Transmembrane</keyword>
<evidence type="ECO:0000313" key="2">
    <source>
        <dbReference type="EMBL" id="WDZ51813.1"/>
    </source>
</evidence>
<evidence type="ECO:0000313" key="3">
    <source>
        <dbReference type="Proteomes" id="UP001199528"/>
    </source>
</evidence>
<name>A0AAJ6NK69_9GAMM</name>
<protein>
    <submittedName>
        <fullName evidence="2">Uncharacterized protein</fullName>
    </submittedName>
</protein>
<feature type="transmembrane region" description="Helical" evidence="1">
    <location>
        <begin position="7"/>
        <end position="31"/>
    </location>
</feature>
<proteinExistence type="predicted"/>
<feature type="transmembrane region" description="Helical" evidence="1">
    <location>
        <begin position="43"/>
        <end position="62"/>
    </location>
</feature>